<dbReference type="PANTHER" id="PTHR19139:SF199">
    <property type="entry name" value="MIP17260P"/>
    <property type="match status" value="1"/>
</dbReference>
<keyword evidence="6 9" id="KW-1133">Transmembrane helix</keyword>
<dbReference type="EMBL" id="CP061800">
    <property type="protein sequence ID" value="QTA89322.1"/>
    <property type="molecule type" value="Genomic_DNA"/>
</dbReference>
<dbReference type="PROSITE" id="PS51257">
    <property type="entry name" value="PROKAR_LIPOPROTEIN"/>
    <property type="match status" value="1"/>
</dbReference>
<proteinExistence type="inferred from homology"/>
<name>A0A975GPY4_9BACT</name>
<dbReference type="PANTHER" id="PTHR19139">
    <property type="entry name" value="AQUAPORIN TRANSPORTER"/>
    <property type="match status" value="1"/>
</dbReference>
<evidence type="ECO:0000256" key="7">
    <source>
        <dbReference type="ARBA" id="ARBA00023136"/>
    </source>
</evidence>
<feature type="transmembrane region" description="Helical" evidence="9">
    <location>
        <begin position="198"/>
        <end position="220"/>
    </location>
</feature>
<feature type="transmembrane region" description="Helical" evidence="9">
    <location>
        <begin position="77"/>
        <end position="99"/>
    </location>
</feature>
<keyword evidence="4" id="KW-1003">Cell membrane</keyword>
<keyword evidence="5 8" id="KW-0812">Transmembrane</keyword>
<evidence type="ECO:0000256" key="8">
    <source>
        <dbReference type="RuleBase" id="RU000477"/>
    </source>
</evidence>
<protein>
    <submittedName>
        <fullName evidence="10">Aquaporin family protein</fullName>
    </submittedName>
</protein>
<dbReference type="InterPro" id="IPR000425">
    <property type="entry name" value="MIP"/>
</dbReference>
<dbReference type="GO" id="GO:0005886">
    <property type="term" value="C:plasma membrane"/>
    <property type="evidence" value="ECO:0007669"/>
    <property type="project" value="UniProtKB-SubCell"/>
</dbReference>
<evidence type="ECO:0000256" key="1">
    <source>
        <dbReference type="ARBA" id="ARBA00004651"/>
    </source>
</evidence>
<dbReference type="Proteomes" id="UP000663722">
    <property type="component" value="Chromosome"/>
</dbReference>
<evidence type="ECO:0000256" key="9">
    <source>
        <dbReference type="SAM" id="Phobius"/>
    </source>
</evidence>
<evidence type="ECO:0000256" key="2">
    <source>
        <dbReference type="ARBA" id="ARBA00006175"/>
    </source>
</evidence>
<comment type="similarity">
    <text evidence="2 8">Belongs to the MIP/aquaporin (TC 1.A.8) family.</text>
</comment>
<evidence type="ECO:0000313" key="10">
    <source>
        <dbReference type="EMBL" id="QTA89322.1"/>
    </source>
</evidence>
<evidence type="ECO:0000256" key="3">
    <source>
        <dbReference type="ARBA" id="ARBA00022448"/>
    </source>
</evidence>
<evidence type="ECO:0000256" key="5">
    <source>
        <dbReference type="ARBA" id="ARBA00022692"/>
    </source>
</evidence>
<evidence type="ECO:0000313" key="11">
    <source>
        <dbReference type="Proteomes" id="UP000663722"/>
    </source>
</evidence>
<sequence>MMKKYVAEFIGTFTLVFFGCGTAVVAGAQVGVLGIAFAFGFALIGMAYGIGPISGCHINPAVSLAVFIADRMNAKDLVGYILSQCAGAIVAAGILAMLVKGQLAGYDIGSGGLGQNGWGQGYLGAYGLSSAILFELIATFLFCVVILGSTQEGAPSQIAGLAIGITLVVIHIFGIQITGVSVNPARSLGPALFAGTKAIAQVWLFLIVPSIGGALAGVLFRSKVLEK</sequence>
<reference evidence="10" key="1">
    <citation type="journal article" date="2021" name="Microb. Physiol.">
        <title>Proteogenomic Insights into the Physiology of Marine, Sulfate-Reducing, Filamentous Desulfonema limicola and Desulfonema magnum.</title>
        <authorList>
            <person name="Schnaars V."/>
            <person name="Wohlbrand L."/>
            <person name="Scheve S."/>
            <person name="Hinrichs C."/>
            <person name="Reinhardt R."/>
            <person name="Rabus R."/>
        </authorList>
    </citation>
    <scope>NUCLEOTIDE SEQUENCE</scope>
    <source>
        <strain evidence="10">4be13</strain>
    </source>
</reference>
<dbReference type="InterPro" id="IPR022357">
    <property type="entry name" value="MIP_CS"/>
</dbReference>
<feature type="transmembrane region" description="Helical" evidence="9">
    <location>
        <begin position="123"/>
        <end position="147"/>
    </location>
</feature>
<accession>A0A975GPY4</accession>
<dbReference type="RefSeq" id="WP_219739691.1">
    <property type="nucleotide sequence ID" value="NZ_CP061800.1"/>
</dbReference>
<dbReference type="Gene3D" id="1.20.1080.10">
    <property type="entry name" value="Glycerol uptake facilitator protein"/>
    <property type="match status" value="1"/>
</dbReference>
<keyword evidence="3 8" id="KW-0813">Transport</keyword>
<evidence type="ECO:0000256" key="6">
    <source>
        <dbReference type="ARBA" id="ARBA00022989"/>
    </source>
</evidence>
<organism evidence="10 11">
    <name type="scientific">Desulfonema magnum</name>
    <dbReference type="NCBI Taxonomy" id="45655"/>
    <lineage>
        <taxon>Bacteria</taxon>
        <taxon>Pseudomonadati</taxon>
        <taxon>Thermodesulfobacteriota</taxon>
        <taxon>Desulfobacteria</taxon>
        <taxon>Desulfobacterales</taxon>
        <taxon>Desulfococcaceae</taxon>
        <taxon>Desulfonema</taxon>
    </lineage>
</organism>
<dbReference type="PROSITE" id="PS00221">
    <property type="entry name" value="MIP"/>
    <property type="match status" value="1"/>
</dbReference>
<dbReference type="KEGG" id="dmm:dnm_053720"/>
<keyword evidence="7 9" id="KW-0472">Membrane</keyword>
<dbReference type="Pfam" id="PF00230">
    <property type="entry name" value="MIP"/>
    <property type="match status" value="1"/>
</dbReference>
<dbReference type="PRINTS" id="PR00783">
    <property type="entry name" value="MINTRINSICP"/>
</dbReference>
<keyword evidence="11" id="KW-1185">Reference proteome</keyword>
<dbReference type="InterPro" id="IPR023271">
    <property type="entry name" value="Aquaporin-like"/>
</dbReference>
<dbReference type="GO" id="GO:0015250">
    <property type="term" value="F:water channel activity"/>
    <property type="evidence" value="ECO:0007669"/>
    <property type="project" value="TreeGrafter"/>
</dbReference>
<evidence type="ECO:0000256" key="4">
    <source>
        <dbReference type="ARBA" id="ARBA00022475"/>
    </source>
</evidence>
<dbReference type="InterPro" id="IPR034294">
    <property type="entry name" value="Aquaporin_transptr"/>
</dbReference>
<gene>
    <name evidence="10" type="ORF">dnm_053720</name>
</gene>
<feature type="transmembrane region" description="Helical" evidence="9">
    <location>
        <begin position="159"/>
        <end position="178"/>
    </location>
</feature>
<feature type="transmembrane region" description="Helical" evidence="9">
    <location>
        <begin position="37"/>
        <end position="56"/>
    </location>
</feature>
<dbReference type="SUPFAM" id="SSF81338">
    <property type="entry name" value="Aquaporin-like"/>
    <property type="match status" value="1"/>
</dbReference>
<comment type="subcellular location">
    <subcellularLocation>
        <location evidence="1">Cell membrane</location>
        <topology evidence="1">Multi-pass membrane protein</topology>
    </subcellularLocation>
</comment>
<dbReference type="AlphaFoldDB" id="A0A975GPY4"/>